<keyword evidence="10" id="KW-1185">Reference proteome</keyword>
<comment type="subcellular location">
    <subcellularLocation>
        <location evidence="1 7">Cytoplasm</location>
    </subcellularLocation>
</comment>
<dbReference type="Gene3D" id="1.20.58.220">
    <property type="entry name" value="Phosphate transport system protein phou homolog 2, domain 2"/>
    <property type="match status" value="1"/>
</dbReference>
<dbReference type="PANTHER" id="PTHR42930">
    <property type="entry name" value="PHOSPHATE-SPECIFIC TRANSPORT SYSTEM ACCESSORY PROTEIN PHOU"/>
    <property type="match status" value="1"/>
</dbReference>
<reference evidence="9 10" key="1">
    <citation type="submission" date="2016-10" db="EMBL/GenBank/DDBJ databases">
        <authorList>
            <person name="de Groot N.N."/>
        </authorList>
    </citation>
    <scope>NUCLEOTIDE SEQUENCE [LARGE SCALE GENOMIC DNA]</scope>
    <source>
        <strain evidence="9 10">CGMCC 1.10434</strain>
    </source>
</reference>
<keyword evidence="6 7" id="KW-0592">Phosphate transport</keyword>
<dbReference type="Pfam" id="PF01895">
    <property type="entry name" value="PhoU"/>
    <property type="match status" value="2"/>
</dbReference>
<gene>
    <name evidence="9" type="ORF">SAMN04488134_106146</name>
</gene>
<evidence type="ECO:0000256" key="1">
    <source>
        <dbReference type="ARBA" id="ARBA00004496"/>
    </source>
</evidence>
<dbReference type="AlphaFoldDB" id="A0A1H8NZ07"/>
<dbReference type="GO" id="GO:0006817">
    <property type="term" value="P:phosphate ion transport"/>
    <property type="evidence" value="ECO:0007669"/>
    <property type="project" value="UniProtKB-KW"/>
</dbReference>
<feature type="domain" description="PhoU" evidence="8">
    <location>
        <begin position="19"/>
        <end position="105"/>
    </location>
</feature>
<organism evidence="9 10">
    <name type="scientific">Amphibacillus marinus</name>
    <dbReference type="NCBI Taxonomy" id="872970"/>
    <lineage>
        <taxon>Bacteria</taxon>
        <taxon>Bacillati</taxon>
        <taxon>Bacillota</taxon>
        <taxon>Bacilli</taxon>
        <taxon>Bacillales</taxon>
        <taxon>Bacillaceae</taxon>
        <taxon>Amphibacillus</taxon>
    </lineage>
</organism>
<sequence>MVAREQFDLELEAVKDMVIKLAKAAKVQLEGSIAALYQSDVDKAQQVMEADKELDQLDLAINEASILLIARQQPVASDLRKLIVAIRTATDLERMADNAKNIARSAIHLGNDHQLEIHPSLADMRDVAFKMIDLAIEAYKKEDIQLAKKLSELDDLIDGMFGQVMEELLQMTATNPQKIQLVMQMAFSARYIERFGDHLTNIAESIMYLVKGEVYDLNE</sequence>
<dbReference type="FunFam" id="1.20.58.220:FF:000004">
    <property type="entry name" value="Phosphate-specific transport system accessory protein PhoU"/>
    <property type="match status" value="1"/>
</dbReference>
<evidence type="ECO:0000256" key="6">
    <source>
        <dbReference type="ARBA" id="ARBA00022592"/>
    </source>
</evidence>
<keyword evidence="4 7" id="KW-0813">Transport</keyword>
<dbReference type="Proteomes" id="UP000199300">
    <property type="component" value="Unassembled WGS sequence"/>
</dbReference>
<dbReference type="STRING" id="872970.SAMN04488134_106146"/>
<dbReference type="EMBL" id="FODJ01000006">
    <property type="protein sequence ID" value="SEO34568.1"/>
    <property type="molecule type" value="Genomic_DNA"/>
</dbReference>
<evidence type="ECO:0000256" key="5">
    <source>
        <dbReference type="ARBA" id="ARBA00022490"/>
    </source>
</evidence>
<dbReference type="GO" id="GO:0045936">
    <property type="term" value="P:negative regulation of phosphate metabolic process"/>
    <property type="evidence" value="ECO:0007669"/>
    <property type="project" value="InterPro"/>
</dbReference>
<name>A0A1H8NZ07_9BACI</name>
<evidence type="ECO:0000313" key="10">
    <source>
        <dbReference type="Proteomes" id="UP000199300"/>
    </source>
</evidence>
<evidence type="ECO:0000256" key="4">
    <source>
        <dbReference type="ARBA" id="ARBA00022448"/>
    </source>
</evidence>
<proteinExistence type="inferred from homology"/>
<evidence type="ECO:0000259" key="8">
    <source>
        <dbReference type="Pfam" id="PF01895"/>
    </source>
</evidence>
<dbReference type="PIRSF" id="PIRSF003107">
    <property type="entry name" value="PhoU"/>
    <property type="match status" value="1"/>
</dbReference>
<comment type="similarity">
    <text evidence="2 7">Belongs to the PhoU family.</text>
</comment>
<protein>
    <recommendedName>
        <fullName evidence="7">Phosphate-specific transport system accessory protein PhoU</fullName>
    </recommendedName>
</protein>
<dbReference type="RefSeq" id="WP_091497547.1">
    <property type="nucleotide sequence ID" value="NZ_FODJ01000006.1"/>
</dbReference>
<evidence type="ECO:0000256" key="3">
    <source>
        <dbReference type="ARBA" id="ARBA00011738"/>
    </source>
</evidence>
<evidence type="ECO:0000256" key="7">
    <source>
        <dbReference type="PIRNR" id="PIRNR003107"/>
    </source>
</evidence>
<accession>A0A1H8NZ07</accession>
<dbReference type="InterPro" id="IPR028366">
    <property type="entry name" value="PhoU"/>
</dbReference>
<dbReference type="InterPro" id="IPR038078">
    <property type="entry name" value="PhoU-like_sf"/>
</dbReference>
<evidence type="ECO:0000256" key="2">
    <source>
        <dbReference type="ARBA" id="ARBA00008107"/>
    </source>
</evidence>
<comment type="function">
    <text evidence="7">Plays a role in the regulation of phosphate uptake.</text>
</comment>
<keyword evidence="5 7" id="KW-0963">Cytoplasm</keyword>
<evidence type="ECO:0000313" key="9">
    <source>
        <dbReference type="EMBL" id="SEO34568.1"/>
    </source>
</evidence>
<dbReference type="SUPFAM" id="SSF109755">
    <property type="entry name" value="PhoU-like"/>
    <property type="match status" value="1"/>
</dbReference>
<dbReference type="GO" id="GO:0030643">
    <property type="term" value="P:intracellular phosphate ion homeostasis"/>
    <property type="evidence" value="ECO:0007669"/>
    <property type="project" value="InterPro"/>
</dbReference>
<dbReference type="GO" id="GO:0005737">
    <property type="term" value="C:cytoplasm"/>
    <property type="evidence" value="ECO:0007669"/>
    <property type="project" value="UniProtKB-SubCell"/>
</dbReference>
<dbReference type="NCBIfam" id="TIGR02135">
    <property type="entry name" value="phoU_full"/>
    <property type="match status" value="1"/>
</dbReference>
<dbReference type="OrthoDB" id="9814256at2"/>
<dbReference type="InterPro" id="IPR026022">
    <property type="entry name" value="PhoU_dom"/>
</dbReference>
<comment type="subunit">
    <text evidence="3 7">Homodimer.</text>
</comment>
<feature type="domain" description="PhoU" evidence="8">
    <location>
        <begin position="122"/>
        <end position="206"/>
    </location>
</feature>
<dbReference type="PANTHER" id="PTHR42930:SF3">
    <property type="entry name" value="PHOSPHATE-SPECIFIC TRANSPORT SYSTEM ACCESSORY PROTEIN PHOU"/>
    <property type="match status" value="1"/>
</dbReference>